<dbReference type="PANTHER" id="PTHR30576:SF10">
    <property type="entry name" value="SLL5057 PROTEIN"/>
    <property type="match status" value="1"/>
</dbReference>
<evidence type="ECO:0000313" key="6">
    <source>
        <dbReference type="Proteomes" id="UP000680805"/>
    </source>
</evidence>
<accession>A0A975NM70</accession>
<evidence type="ECO:0000256" key="2">
    <source>
        <dbReference type="ARBA" id="ARBA00023169"/>
    </source>
</evidence>
<dbReference type="GO" id="GO:0016780">
    <property type="term" value="F:phosphotransferase activity, for other substituted phosphate groups"/>
    <property type="evidence" value="ECO:0007669"/>
    <property type="project" value="TreeGrafter"/>
</dbReference>
<evidence type="ECO:0000313" key="5">
    <source>
        <dbReference type="EMBL" id="QWG17019.1"/>
    </source>
</evidence>
<dbReference type="InterPro" id="IPR003362">
    <property type="entry name" value="Bact_transf"/>
</dbReference>
<dbReference type="PANTHER" id="PTHR30576">
    <property type="entry name" value="COLANIC BIOSYNTHESIS UDP-GLUCOSE LIPID CARRIER TRANSFERASE"/>
    <property type="match status" value="1"/>
</dbReference>
<dbReference type="Pfam" id="PF02397">
    <property type="entry name" value="Bac_transf"/>
    <property type="match status" value="1"/>
</dbReference>
<organism evidence="5 6">
    <name type="scientific">Bradyrhizobium sediminis</name>
    <dbReference type="NCBI Taxonomy" id="2840469"/>
    <lineage>
        <taxon>Bacteria</taxon>
        <taxon>Pseudomonadati</taxon>
        <taxon>Pseudomonadota</taxon>
        <taxon>Alphaproteobacteria</taxon>
        <taxon>Hyphomicrobiales</taxon>
        <taxon>Nitrobacteraceae</taxon>
        <taxon>Bradyrhizobium</taxon>
    </lineage>
</organism>
<protein>
    <submittedName>
        <fullName evidence="5">Sugar transferase</fullName>
    </submittedName>
</protein>
<feature type="transmembrane region" description="Helical" evidence="3">
    <location>
        <begin position="7"/>
        <end position="28"/>
    </location>
</feature>
<dbReference type="Proteomes" id="UP000680805">
    <property type="component" value="Chromosome"/>
</dbReference>
<keyword evidence="3" id="KW-0472">Membrane</keyword>
<dbReference type="RefSeq" id="WP_215612677.1">
    <property type="nucleotide sequence ID" value="NZ_CP076135.1"/>
</dbReference>
<evidence type="ECO:0000259" key="4">
    <source>
        <dbReference type="Pfam" id="PF02397"/>
    </source>
</evidence>
<name>A0A975NM70_9BRAD</name>
<keyword evidence="5" id="KW-0808">Transferase</keyword>
<feature type="domain" description="Bacterial sugar transferase" evidence="4">
    <location>
        <begin position="2"/>
        <end position="174"/>
    </location>
</feature>
<dbReference type="KEGG" id="bsei:KMZ68_18810"/>
<evidence type="ECO:0000256" key="1">
    <source>
        <dbReference type="ARBA" id="ARBA00006464"/>
    </source>
</evidence>
<dbReference type="GO" id="GO:0000271">
    <property type="term" value="P:polysaccharide biosynthetic process"/>
    <property type="evidence" value="ECO:0007669"/>
    <property type="project" value="UniProtKB-KW"/>
</dbReference>
<comment type="similarity">
    <text evidence="1">Belongs to the bacterial sugar transferase family.</text>
</comment>
<keyword evidence="2" id="KW-0270">Exopolysaccharide synthesis</keyword>
<keyword evidence="3" id="KW-0812">Transmembrane</keyword>
<proteinExistence type="inferred from homology"/>
<sequence length="187" mass="20471">MKRLIDVLASALFLLCAWPILLMIIVVIRFQSPGPAIFAQVRVGKGGRLFTCYKLRTMYAGTANLPTHEVEARSVTPLGEHLRRFKIDELPQLCNVLTGDMSLVGPRPCLPSQTDLVEARRKLGVLAVRPGITGLAQVNGVDMSDANRLAEIDARYVRTQSLAGDLRLIWATLRGQGIGVDQVVSHS</sequence>
<dbReference type="EMBL" id="CP076135">
    <property type="protein sequence ID" value="QWG17019.1"/>
    <property type="molecule type" value="Genomic_DNA"/>
</dbReference>
<reference evidence="5" key="1">
    <citation type="submission" date="2021-06" db="EMBL/GenBank/DDBJ databases">
        <title>Bradyrhizobium sp. S2-11-2 Genome sequencing.</title>
        <authorList>
            <person name="Jin L."/>
        </authorList>
    </citation>
    <scope>NUCLEOTIDE SEQUENCE</scope>
    <source>
        <strain evidence="5">S2-11-2</strain>
    </source>
</reference>
<evidence type="ECO:0000256" key="3">
    <source>
        <dbReference type="SAM" id="Phobius"/>
    </source>
</evidence>
<dbReference type="AlphaFoldDB" id="A0A975NM70"/>
<keyword evidence="3" id="KW-1133">Transmembrane helix</keyword>
<gene>
    <name evidence="5" type="ORF">KMZ68_18810</name>
</gene>